<gene>
    <name evidence="12" type="ORF">FHU36_005870</name>
</gene>
<evidence type="ECO:0000256" key="5">
    <source>
        <dbReference type="ARBA" id="ARBA00022723"/>
    </source>
</evidence>
<evidence type="ECO:0000256" key="3">
    <source>
        <dbReference type="ARBA" id="ARBA00004970"/>
    </source>
</evidence>
<dbReference type="Pfam" id="PF00459">
    <property type="entry name" value="Inositol_P"/>
    <property type="match status" value="1"/>
</dbReference>
<evidence type="ECO:0000256" key="7">
    <source>
        <dbReference type="ARBA" id="ARBA00022842"/>
    </source>
</evidence>
<evidence type="ECO:0000256" key="10">
    <source>
        <dbReference type="PIRSR" id="PIRSR600760-2"/>
    </source>
</evidence>
<sequence>MMAHRTESTDAAGFLRLAEDIAREAGDMLLAKRPSMSTASGDIETKSSPTDVVTALDKASEQLIRARIQQARPGDRILGEEEGEAGGDSAVRWIVDPIDGTVNFLYGLPEWAVSIAVEVAGRIVAGVVNVVPRGEVFTAALGAGAHLKTAGLGVETLRCNTGVPLGRALVATGFGYAAGRRAVQGEVVAAVLPRVRDIRRGGSCAVDLCSVAAGRVDAYYERGVNRWDHAAAGLVASEAGARMGGLNGEPAGSGLVLCAAPGLFEELHDLLVPLDPERDA</sequence>
<dbReference type="EMBL" id="JACHJB010000002">
    <property type="protein sequence ID" value="MBB6349325.1"/>
    <property type="molecule type" value="Genomic_DNA"/>
</dbReference>
<dbReference type="GO" id="GO:0008934">
    <property type="term" value="F:inositol monophosphate 1-phosphatase activity"/>
    <property type="evidence" value="ECO:0007669"/>
    <property type="project" value="InterPro"/>
</dbReference>
<comment type="similarity">
    <text evidence="4 11">Belongs to the inositol monophosphatase superfamily.</text>
</comment>
<dbReference type="Gene3D" id="3.40.190.80">
    <property type="match status" value="1"/>
</dbReference>
<protein>
    <recommendedName>
        <fullName evidence="11">Inositol-1-monophosphatase</fullName>
        <ecNumber evidence="11">3.1.3.25</ecNumber>
    </recommendedName>
</protein>
<evidence type="ECO:0000256" key="8">
    <source>
        <dbReference type="ARBA" id="ARBA00049158"/>
    </source>
</evidence>
<evidence type="ECO:0000256" key="1">
    <source>
        <dbReference type="ARBA" id="ARBA00001033"/>
    </source>
</evidence>
<reference evidence="12 13" key="1">
    <citation type="submission" date="2020-08" db="EMBL/GenBank/DDBJ databases">
        <title>Sequencing the genomes of 1000 actinobacteria strains.</title>
        <authorList>
            <person name="Klenk H.-P."/>
        </authorList>
    </citation>
    <scope>NUCLEOTIDE SEQUENCE [LARGE SCALE GENOMIC DNA]</scope>
    <source>
        <strain evidence="12 13">DSM 45913</strain>
    </source>
</reference>
<evidence type="ECO:0000256" key="4">
    <source>
        <dbReference type="ARBA" id="ARBA00009759"/>
    </source>
</evidence>
<proteinExistence type="inferred from homology"/>
<keyword evidence="7 10" id="KW-0460">Magnesium</keyword>
<dbReference type="AlphaFoldDB" id="A0A7X0F1T0"/>
<comment type="catalytic activity">
    <reaction evidence="8">
        <text>L-histidinol phosphate + H2O = L-histidinol + phosphate</text>
        <dbReference type="Rhea" id="RHEA:14465"/>
        <dbReference type="ChEBI" id="CHEBI:15377"/>
        <dbReference type="ChEBI" id="CHEBI:43474"/>
        <dbReference type="ChEBI" id="CHEBI:57699"/>
        <dbReference type="ChEBI" id="CHEBI:57980"/>
        <dbReference type="EC" id="3.1.3.15"/>
    </reaction>
</comment>
<dbReference type="InterPro" id="IPR020583">
    <property type="entry name" value="Inositol_monoP_metal-BS"/>
</dbReference>
<dbReference type="GO" id="GO:0006020">
    <property type="term" value="P:inositol metabolic process"/>
    <property type="evidence" value="ECO:0007669"/>
    <property type="project" value="TreeGrafter"/>
</dbReference>
<comment type="caution">
    <text evidence="12">The sequence shown here is derived from an EMBL/GenBank/DDBJ whole genome shotgun (WGS) entry which is preliminary data.</text>
</comment>
<dbReference type="InterPro" id="IPR020550">
    <property type="entry name" value="Inositol_monophosphatase_CS"/>
</dbReference>
<comment type="cofactor">
    <cofactor evidence="2 10 11">
        <name>Mg(2+)</name>
        <dbReference type="ChEBI" id="CHEBI:18420"/>
    </cofactor>
</comment>
<evidence type="ECO:0000313" key="13">
    <source>
        <dbReference type="Proteomes" id="UP000583800"/>
    </source>
</evidence>
<evidence type="ECO:0000256" key="2">
    <source>
        <dbReference type="ARBA" id="ARBA00001946"/>
    </source>
</evidence>
<dbReference type="PANTHER" id="PTHR20854">
    <property type="entry name" value="INOSITOL MONOPHOSPHATASE"/>
    <property type="match status" value="1"/>
</dbReference>
<dbReference type="GO" id="GO:0046872">
    <property type="term" value="F:metal ion binding"/>
    <property type="evidence" value="ECO:0007669"/>
    <property type="project" value="UniProtKB-KW"/>
</dbReference>
<name>A0A7X0F1T0_9ACTN</name>
<comment type="function">
    <text evidence="9">Catalyzes the dephosphorylation of histidinol-phosphate to histidinol, the direct precursor of histidine.</text>
</comment>
<dbReference type="Gene3D" id="3.30.540.10">
    <property type="entry name" value="Fructose-1,6-Bisphosphatase, subunit A, domain 1"/>
    <property type="match status" value="1"/>
</dbReference>
<dbReference type="PANTHER" id="PTHR20854:SF4">
    <property type="entry name" value="INOSITOL-1-MONOPHOSPHATASE-RELATED"/>
    <property type="match status" value="1"/>
</dbReference>
<comment type="pathway">
    <text evidence="3">Amino-acid biosynthesis; L-histidine biosynthesis; L-histidine from 5-phospho-alpha-D-ribose 1-diphosphate: step 8/9.</text>
</comment>
<feature type="binding site" evidence="10">
    <location>
        <position position="98"/>
    </location>
    <ligand>
        <name>Mg(2+)</name>
        <dbReference type="ChEBI" id="CHEBI:18420"/>
        <label>1</label>
        <note>catalytic</note>
    </ligand>
</feature>
<dbReference type="GO" id="GO:0004401">
    <property type="term" value="F:histidinol-phosphatase activity"/>
    <property type="evidence" value="ECO:0007669"/>
    <property type="project" value="UniProtKB-EC"/>
</dbReference>
<evidence type="ECO:0000313" key="12">
    <source>
        <dbReference type="EMBL" id="MBB6349325.1"/>
    </source>
</evidence>
<dbReference type="PRINTS" id="PR00377">
    <property type="entry name" value="IMPHPHTASES"/>
</dbReference>
<feature type="binding site" evidence="10">
    <location>
        <position position="99"/>
    </location>
    <ligand>
        <name>Mg(2+)</name>
        <dbReference type="ChEBI" id="CHEBI:18420"/>
        <label>1</label>
        <note>catalytic</note>
    </ligand>
</feature>
<dbReference type="EC" id="3.1.3.25" evidence="11"/>
<dbReference type="InterPro" id="IPR000760">
    <property type="entry name" value="Inositol_monophosphatase-like"/>
</dbReference>
<dbReference type="PROSITE" id="PS00630">
    <property type="entry name" value="IMP_2"/>
    <property type="match status" value="1"/>
</dbReference>
<keyword evidence="5 10" id="KW-0479">Metal-binding</keyword>
<dbReference type="Proteomes" id="UP000583800">
    <property type="component" value="Unassembled WGS sequence"/>
</dbReference>
<keyword evidence="6 11" id="KW-0378">Hydrolase</keyword>
<dbReference type="GO" id="GO:0046854">
    <property type="term" value="P:phosphatidylinositol phosphate biosynthetic process"/>
    <property type="evidence" value="ECO:0007669"/>
    <property type="project" value="InterPro"/>
</dbReference>
<feature type="binding site" evidence="10">
    <location>
        <position position="80"/>
    </location>
    <ligand>
        <name>Mg(2+)</name>
        <dbReference type="ChEBI" id="CHEBI:18420"/>
        <label>1</label>
        <note>catalytic</note>
    </ligand>
</feature>
<dbReference type="RefSeq" id="WP_376774160.1">
    <property type="nucleotide sequence ID" value="NZ_JACHJB010000002.1"/>
</dbReference>
<dbReference type="GO" id="GO:0007165">
    <property type="term" value="P:signal transduction"/>
    <property type="evidence" value="ECO:0007669"/>
    <property type="project" value="TreeGrafter"/>
</dbReference>
<accession>A0A7X0F1T0</accession>
<comment type="catalytic activity">
    <reaction evidence="1 11">
        <text>a myo-inositol phosphate + H2O = myo-inositol + phosphate</text>
        <dbReference type="Rhea" id="RHEA:24056"/>
        <dbReference type="ChEBI" id="CHEBI:15377"/>
        <dbReference type="ChEBI" id="CHEBI:17268"/>
        <dbReference type="ChEBI" id="CHEBI:43474"/>
        <dbReference type="ChEBI" id="CHEBI:84139"/>
        <dbReference type="EC" id="3.1.3.25"/>
    </reaction>
</comment>
<dbReference type="CDD" id="cd01639">
    <property type="entry name" value="IMPase"/>
    <property type="match status" value="1"/>
</dbReference>
<dbReference type="FunFam" id="3.30.540.10:FF:000003">
    <property type="entry name" value="Inositol-1-monophosphatase"/>
    <property type="match status" value="1"/>
</dbReference>
<keyword evidence="13" id="KW-1185">Reference proteome</keyword>
<dbReference type="PROSITE" id="PS00629">
    <property type="entry name" value="IMP_1"/>
    <property type="match status" value="1"/>
</dbReference>
<evidence type="ECO:0000256" key="6">
    <source>
        <dbReference type="ARBA" id="ARBA00022801"/>
    </source>
</evidence>
<dbReference type="InterPro" id="IPR033942">
    <property type="entry name" value="IMPase"/>
</dbReference>
<feature type="binding site" evidence="10">
    <location>
        <position position="96"/>
    </location>
    <ligand>
        <name>Mg(2+)</name>
        <dbReference type="ChEBI" id="CHEBI:18420"/>
        <label>1</label>
        <note>catalytic</note>
    </ligand>
</feature>
<feature type="binding site" evidence="10">
    <location>
        <position position="228"/>
    </location>
    <ligand>
        <name>Mg(2+)</name>
        <dbReference type="ChEBI" id="CHEBI:18420"/>
        <label>1</label>
        <note>catalytic</note>
    </ligand>
</feature>
<evidence type="ECO:0000256" key="9">
    <source>
        <dbReference type="ARBA" id="ARBA00053547"/>
    </source>
</evidence>
<dbReference type="SUPFAM" id="SSF56655">
    <property type="entry name" value="Carbohydrate phosphatase"/>
    <property type="match status" value="1"/>
</dbReference>
<evidence type="ECO:0000256" key="11">
    <source>
        <dbReference type="RuleBase" id="RU364068"/>
    </source>
</evidence>
<organism evidence="12 13">
    <name type="scientific">Nonomuraea muscovyensis</name>
    <dbReference type="NCBI Taxonomy" id="1124761"/>
    <lineage>
        <taxon>Bacteria</taxon>
        <taxon>Bacillati</taxon>
        <taxon>Actinomycetota</taxon>
        <taxon>Actinomycetes</taxon>
        <taxon>Streptosporangiales</taxon>
        <taxon>Streptosporangiaceae</taxon>
        <taxon>Nonomuraea</taxon>
    </lineage>
</organism>